<dbReference type="Pfam" id="PF02487">
    <property type="entry name" value="CLN3"/>
    <property type="match status" value="1"/>
</dbReference>
<feature type="compositionally biased region" description="Acidic residues" evidence="12">
    <location>
        <begin position="3843"/>
        <end position="3853"/>
    </location>
</feature>
<feature type="region of interest" description="Disordered" evidence="12">
    <location>
        <begin position="411"/>
        <end position="491"/>
    </location>
</feature>
<dbReference type="Pfam" id="PF12340">
    <property type="entry name" value="DUF3638"/>
    <property type="match status" value="1"/>
</dbReference>
<evidence type="ECO:0000256" key="12">
    <source>
        <dbReference type="SAM" id="MobiDB-lite"/>
    </source>
</evidence>
<feature type="transmembrane region" description="Helical" evidence="13">
    <location>
        <begin position="95"/>
        <end position="113"/>
    </location>
</feature>
<dbReference type="SUPFAM" id="SSF103473">
    <property type="entry name" value="MFS general substrate transporter"/>
    <property type="match status" value="1"/>
</dbReference>
<feature type="domain" description="DUF6606" evidence="16">
    <location>
        <begin position="508"/>
        <end position="776"/>
    </location>
</feature>
<evidence type="ECO:0000259" key="15">
    <source>
        <dbReference type="Pfam" id="PF12359"/>
    </source>
</evidence>
<feature type="region of interest" description="Disordered" evidence="12">
    <location>
        <begin position="3755"/>
        <end position="3853"/>
    </location>
</feature>
<proteinExistence type="inferred from homology"/>
<feature type="transmembrane region" description="Helical" evidence="13">
    <location>
        <begin position="68"/>
        <end position="88"/>
    </location>
</feature>
<dbReference type="GO" id="GO:0004843">
    <property type="term" value="F:cysteine-type deubiquitinase activity"/>
    <property type="evidence" value="ECO:0007669"/>
    <property type="project" value="UniProtKB-EC"/>
</dbReference>
<evidence type="ECO:0000256" key="4">
    <source>
        <dbReference type="ARBA" id="ARBA00012759"/>
    </source>
</evidence>
<dbReference type="InterPro" id="IPR022105">
    <property type="entry name" value="DUF3645"/>
</dbReference>
<accession>A0AAD6IWW3</accession>
<comment type="catalytic activity">
    <reaction evidence="1">
        <text>Thiol-dependent hydrolysis of ester, thioester, amide, peptide and isopeptide bonds formed by the C-terminal Gly of ubiquitin (a 76-residue protein attached to proteins as an intracellular targeting signal).</text>
        <dbReference type="EC" id="3.4.19.12"/>
    </reaction>
</comment>
<feature type="transmembrane region" description="Helical" evidence="13">
    <location>
        <begin position="34"/>
        <end position="56"/>
    </location>
</feature>
<feature type="transmembrane region" description="Helical" evidence="13">
    <location>
        <begin position="150"/>
        <end position="171"/>
    </location>
</feature>
<dbReference type="Pfam" id="PF20255">
    <property type="entry name" value="DUF6606"/>
    <property type="match status" value="1"/>
</dbReference>
<dbReference type="PANTHER" id="PTHR13367:SF34">
    <property type="match status" value="1"/>
</dbReference>
<evidence type="ECO:0000256" key="6">
    <source>
        <dbReference type="ARBA" id="ARBA00022692"/>
    </source>
</evidence>
<keyword evidence="5" id="KW-0645">Protease</keyword>
<evidence type="ECO:0000313" key="17">
    <source>
        <dbReference type="EMBL" id="KAJ6260143.1"/>
    </source>
</evidence>
<evidence type="ECO:0000256" key="5">
    <source>
        <dbReference type="ARBA" id="ARBA00022670"/>
    </source>
</evidence>
<evidence type="ECO:0000256" key="7">
    <source>
        <dbReference type="ARBA" id="ARBA00022786"/>
    </source>
</evidence>
<dbReference type="InterPro" id="IPR036259">
    <property type="entry name" value="MFS_trans_sf"/>
</dbReference>
<evidence type="ECO:0000256" key="3">
    <source>
        <dbReference type="ARBA" id="ARBA00007467"/>
    </source>
</evidence>
<evidence type="ECO:0000259" key="14">
    <source>
        <dbReference type="Pfam" id="PF12340"/>
    </source>
</evidence>
<feature type="domain" description="DUF3638" evidence="14">
    <location>
        <begin position="2592"/>
        <end position="2815"/>
    </location>
</feature>
<dbReference type="InterPro" id="IPR051346">
    <property type="entry name" value="OTU_Deubiquitinase"/>
</dbReference>
<keyword evidence="10 13" id="KW-1133">Transmembrane helix</keyword>
<organism evidence="17 18">
    <name type="scientific">Drechslerella dactyloides</name>
    <name type="common">Nematode-trapping fungus</name>
    <name type="synonym">Arthrobotrys dactyloides</name>
    <dbReference type="NCBI Taxonomy" id="74499"/>
    <lineage>
        <taxon>Eukaryota</taxon>
        <taxon>Fungi</taxon>
        <taxon>Dikarya</taxon>
        <taxon>Ascomycota</taxon>
        <taxon>Pezizomycotina</taxon>
        <taxon>Orbiliomycetes</taxon>
        <taxon>Orbiliales</taxon>
        <taxon>Orbiliaceae</taxon>
        <taxon>Drechslerella</taxon>
    </lineage>
</organism>
<name>A0AAD6IWW3_DREDA</name>
<dbReference type="PANTHER" id="PTHR13367">
    <property type="entry name" value="UBIQUITIN THIOESTERASE"/>
    <property type="match status" value="1"/>
</dbReference>
<feature type="compositionally biased region" description="Acidic residues" evidence="12">
    <location>
        <begin position="3801"/>
        <end position="3814"/>
    </location>
</feature>
<dbReference type="GO" id="GO:0016020">
    <property type="term" value="C:membrane"/>
    <property type="evidence" value="ECO:0007669"/>
    <property type="project" value="InterPro"/>
</dbReference>
<feature type="compositionally biased region" description="Polar residues" evidence="12">
    <location>
        <begin position="443"/>
        <end position="453"/>
    </location>
</feature>
<feature type="compositionally biased region" description="Low complexity" evidence="12">
    <location>
        <begin position="454"/>
        <end position="470"/>
    </location>
</feature>
<evidence type="ECO:0000256" key="13">
    <source>
        <dbReference type="SAM" id="Phobius"/>
    </source>
</evidence>
<evidence type="ECO:0000256" key="11">
    <source>
        <dbReference type="ARBA" id="ARBA00023136"/>
    </source>
</evidence>
<feature type="transmembrane region" description="Helical" evidence="13">
    <location>
        <begin position="177"/>
        <end position="201"/>
    </location>
</feature>
<evidence type="ECO:0000256" key="9">
    <source>
        <dbReference type="ARBA" id="ARBA00022807"/>
    </source>
</evidence>
<gene>
    <name evidence="17" type="ORF">Dda_4366</name>
</gene>
<sequence>MPGSPASSWGAYKARFSLLWGSIRGSFAGADPRVCAAFWLFGLINNVLYVIILSAALDLVGPNVPKGVVLLFDVLPSFLTKLTGPYFIHLISYRVRIITFFLISTCGMLVVAFGDSIGWKLFGIALASVSSGGGEMTFLAMTHFYDHFSLAMWGSGTGGAGIIGGTFYLALSTWLGFSVQATLMLSCFLPLVMLASFFAILPREALPKASEAEGVKSSYSRIPEGEEEQGLVEDAEVLSNSMHSSNGSVFTASGSSGSKVSRAWKHLKANLARMRGLVVPYILPLLLVYISEYTINQGVAPTLLYPLEEMPFKNYRDAYPTYNTIYQVGVFISRSSTPFFRIRYLYPPSILQFANLVLLTSHAVWNFIPSIWILFLIIFWEGILGGLVYVNTFAEITDNVPYEDREFSLGATTSKQMSSSQRKRRLVTQDEEGSGPSRRPRLSNITGTVDNNGVVQSQSRRQQTTSSQVSAKNRRAARAIESDDDEPSEQAPTPLEYLIQSKEHFEYLVTNVFLPPKLPDRAVDKLLEKQADHLLLTLLLDAAEEFGKKLEPETASWWKSVERNISNLVLLYRSNADQPWLSPEKLSEVLKGMNKGEFITLYIRKQNAGLVIRQEETEVIVESFEASCVADAVAECRQRLKCSFPGPRTCMSATTFRLQKHIDSLSEFLAYMDGSSVLDLDGKTGSVNDTGATSPSFITNLLTGIVRGMGAVKGTRDTDICKRIADSVLGHEKSVWRRSPMWLVVRVGLQTTMKLHSTDTRDWYKIFMAFFMAKMAEKAMKDDDPVAQEYLYVMGAKVARRVQKLNNKVPRFAEEYVTSVLKALSIFHKRRWDNFGVLDAKPVLWAPDSLDFSTDSRLKLLNSQGHILSALNGDTSLTEQELAQRPFAPGPFLRVTNPIPLGLNLAKTSKKEKCILLMDIETWVDKQLDKFVDDHLNDEAAVVQLGELFDEYFKIAVDEYKGNPENISMAFLTGFEIWAAMDKITTCCIPLLVKFPPEIDRNDLNSLVLPSRRQMERLSKLQVHIRDRWTKAVVNRATLFVDRFYEGSFQCLYYDESVHLQDLRGRVEEAANVARRNMRTALRVVNDRYRSLIAEAARMEHVYTAKGNHRSMRYCPRCAKEHEARNLTVGKHEWPLPAVREDSDFALLKTIIFELDCPPHFAAWRNTTFKMLINTSAALQFTETDPESKAQEHLHTYAGLRDFYSDNGPSGIILASVNKAIGRDGGIKIQLPATDEEVLADFSLRPRYWYQDDAGGHWVRDFFKLRGLWDKRIFSYKLPKDSLYKPLQFALRTSNHTSNDIIALQYKCPPRLSLHEFYEYGVLRAGYNLHWLNIAKVLRARSLNMNKQEVSYLILQAAWEAGPSSNAIKNLFLREAHRVFDTSITVSGILREIEKFLKTIESNWLEMITVATLVALACRCLALVKKDQQAVISEAISLILKLRRIVYGWIQTLREQVKEEQDEHSLAVKLQNLMHCAAVCRMTYDVPDDHAADLFDGIIDEEGITVTRDPESLSIFLETGAIIRDNLPPKREHVEDYFRHAIDRSNRLSHRWESRCREIVRQDPAGIDLAIEKQWQPHHRQTQWQAAAEPNQHWLQTITRPVDGNRDVQISLNLLDGQILMDSIPFGRLPHEYALHPSYERVFGTDVLAVGPSSMRGMQFETRFLVEGHRVHFAIKGELLIIRSQIGDRIYELIPHTVLEGDLYRPLIDEYVHWIDIRESIVQFRKLEHRWETENFKWRMTLSENGIMLARFDDPTIRVVEPDSNTCRQVDEILGCLEQNDHIVVTVQNAARDVPAVVHADIARLNLKFSSKDNTFVCRNFPGFVVDKSQNLGCFRGLLNKLVLEKSDERMVLVPFGDVSPKKIDDFTITRILHAKTYQAYTVDKRLGRLKGNGSTTSRLYQIYLHAITSSPSCQVDDLTGRTGTEEAASLLGSGAVSSFQELDPTDIQLLHLIAGLTPKRTFGISTKKDAPKRGRIECVLWNDNLSFTCQRDIFRVGSKQILEYWMEIKKFMPSEEDPLDYVEPQDEEDAAIQEGIKDKKIEDGVERGVEILLRRAASRIEAFYAFIEDTWTWSNEPSVLRLRNGGSNDLMDEEDPNPIEDATYAARDGTIEIETDKERKVCQLAKIITNWTTGMKSPNLWGTFTDFKMSGVKGGNENGKLQISDWLMKRAAGDIWCPLFETCRRATYADDRFKLIFALCALTYRDNFDPRLIHGLAAAAVIDQFRGYDFKIPKGHFEVRIGHAPVHDDIAKMIRPKTTPFEISSFFSSPRGPGETDNVAQSRRRTQYQQHANLQRLSLARYYLEDQWPRSEPALPDARRYNLIDVEAVHDDISEYMSAIYHVYQFKKAIDRIQVVLDHHDAIKYKTANYSFNPYRSLVPRTKEPVTIEDIMSEAAAPALDAIISVQPLTKSDLSQTAEVVQPILRLAQLQTLPRNLSGPRNSQFQKLYADDLRNSIEALRNFEGNTGCKSLPLSLNLIEEHVTKWREHVQAVERAIRSRLEPPHFKNNLQIAPAQNILYQAGLWPRVTPFSLLRHISCHVEPIPAEWHKAIVAYGTALRELGRAERLLEFARLRDVQGFWEALADSSQPKWNATTRPDWLLLELENNFCMRDVQAEIATQMINPTSGKSSVMQMNMGEGKSSVIIPAVAATLADSVKLVRVVVLKPLSREMFNLLRSKLGGLCDRRVYFLPFHRGLKLEVQDVQRIRAIYKTCMKDGGILLVQNEHLLSFKLLGLEKICKGEDDKSISDELYKIQQWLDTNSRDLLDESDEILRVNHTLVYTVGTSGPMDNQPYRWLNLLKVFDVIKTQLPDLQTKYPQGFEVVTKNGDSFPSVRILQPKAAEALMNAVATDLVHGDTHGHQWFSSVSLEKRKLVLKFITTRDVSNEEYEELRDTLRGGATLNAALLFRGLIAYDILRFCMQEKRWRVDYGADILRTLLAVPYKAKDTPSSASDFAHPEVLLCLTCLSWYNYGLGDDVIAYCLELVHETESPEDEYQKWIQNHQGRLDDKYRHLQFLKGKFKIDNALFRPQNTRLNASIGVNVHHTTEFTEVLCPLLRHNKAVIDFYMENDVFPKYAKQFPYKLTSSGWDLVEKRSHITSGFSGTNDNKYLLPLSIEQHDLETHKHTNALVLNYLLAIENNHFIRAAKLRTKQKMTVEELLDTIIAQDPPISVLLDVGAQVLELENSEVAKEWLERAARVDPEKWQAAIFFNSKDEICVIDRMGRVELLMTSNFVKQMGSCLCYLDDAHTRGTDLQFPTGSRALVTLGPKTTKDRLIQGAMRMRKLGKGHSVVFCAPPDVETQILAVSSGKSKVENVDVLKWALRETCKQTKKNAELWAAQGFNYLHRRAAQDEFASSKNWRILRERLFELEELSLQDLYDIKTPPRESYVSQLSRLDISGTAIRGQIVNRCQMFDIENVESLSSELDEEQEREVQQEVEVEREVQRPAPAKPLTHTIHKDITNFVKTGRLPEKSVAVEPAITSLRKTSIRPLIRPGSWSTKLLVSRDFAQTVQINTHLLTGRQIDYQDDFIRPVSFILTCAKTNRRRAKMVIISPYEAHQLLDIIRKSTVVRLHIYMPKTTKSMQTFEDLKWLKVNQAPFPRKWCMPAVLMDQLNLFSGQLYFRQKTSYLRTAEWLSLRTDEVDPDSHFFEDGFIPLGHRRLKRGDTFNSTFKTSPVPCMQGLMAMRRKGNRYDPTHIGQLLHGKFLVDNEFDPAISDIEEIFNEEDSVSADEDEDGDYIKDEVEPLLRSAAAASNSQVQNHDAMQVDGGAGGGPPAGSGEDEDDAISSIKPEHGSEEPEEEYEEDEEELSAIDRSTFYRESSPIVPDAGSPDTVMKDEPSDDEDVSMEW</sequence>
<dbReference type="Proteomes" id="UP001221413">
    <property type="component" value="Unassembled WGS sequence"/>
</dbReference>
<keyword evidence="6 13" id="KW-0812">Transmembrane</keyword>
<keyword evidence="11 13" id="KW-0472">Membrane</keyword>
<comment type="subcellular location">
    <subcellularLocation>
        <location evidence="2">Endomembrane system</location>
        <topology evidence="2">Multi-pass membrane protein</topology>
    </subcellularLocation>
</comment>
<dbReference type="InterPro" id="IPR022099">
    <property type="entry name" value="DUF3638"/>
</dbReference>
<evidence type="ECO:0000256" key="2">
    <source>
        <dbReference type="ARBA" id="ARBA00004127"/>
    </source>
</evidence>
<dbReference type="Pfam" id="PF12359">
    <property type="entry name" value="DUF3645"/>
    <property type="match status" value="1"/>
</dbReference>
<dbReference type="PRINTS" id="PR01315">
    <property type="entry name" value="BATTENIN"/>
</dbReference>
<feature type="domain" description="DUF3645" evidence="15">
    <location>
        <begin position="2938"/>
        <end position="2967"/>
    </location>
</feature>
<evidence type="ECO:0000256" key="1">
    <source>
        <dbReference type="ARBA" id="ARBA00000707"/>
    </source>
</evidence>
<keyword evidence="8" id="KW-0378">Hydrolase</keyword>
<feature type="transmembrane region" description="Helical" evidence="13">
    <location>
        <begin position="371"/>
        <end position="390"/>
    </location>
</feature>
<dbReference type="EMBL" id="JAQGDS010000005">
    <property type="protein sequence ID" value="KAJ6260143.1"/>
    <property type="molecule type" value="Genomic_DNA"/>
</dbReference>
<keyword evidence="7" id="KW-0833">Ubl conjugation pathway</keyword>
<comment type="similarity">
    <text evidence="3">Belongs to the battenin family.</text>
</comment>
<evidence type="ECO:0000256" key="8">
    <source>
        <dbReference type="ARBA" id="ARBA00022801"/>
    </source>
</evidence>
<dbReference type="InterPro" id="IPR046541">
    <property type="entry name" value="DUF6606"/>
</dbReference>
<keyword evidence="18" id="KW-1185">Reference proteome</keyword>
<dbReference type="GO" id="GO:0005773">
    <property type="term" value="C:vacuole"/>
    <property type="evidence" value="ECO:0007669"/>
    <property type="project" value="UniProtKB-ARBA"/>
</dbReference>
<dbReference type="EC" id="3.4.19.12" evidence="4"/>
<dbReference type="InterPro" id="IPR003492">
    <property type="entry name" value="Battenin_disease_Cln3"/>
</dbReference>
<evidence type="ECO:0000256" key="10">
    <source>
        <dbReference type="ARBA" id="ARBA00022989"/>
    </source>
</evidence>
<keyword evidence="9" id="KW-0788">Thiol protease</keyword>
<protein>
    <recommendedName>
        <fullName evidence="4">ubiquitinyl hydrolase 1</fullName>
        <ecNumber evidence="4">3.4.19.12</ecNumber>
    </recommendedName>
</protein>
<dbReference type="GO" id="GO:0012505">
    <property type="term" value="C:endomembrane system"/>
    <property type="evidence" value="ECO:0007669"/>
    <property type="project" value="UniProtKB-SubCell"/>
</dbReference>
<evidence type="ECO:0000313" key="18">
    <source>
        <dbReference type="Proteomes" id="UP001221413"/>
    </source>
</evidence>
<comment type="caution">
    <text evidence="17">The sequence shown here is derived from an EMBL/GenBank/DDBJ whole genome shotgun (WGS) entry which is preliminary data.</text>
</comment>
<dbReference type="Gene3D" id="1.20.1250.20">
    <property type="entry name" value="MFS general substrate transporter like domains"/>
    <property type="match status" value="1"/>
</dbReference>
<dbReference type="GO" id="GO:0006508">
    <property type="term" value="P:proteolysis"/>
    <property type="evidence" value="ECO:0007669"/>
    <property type="project" value="UniProtKB-KW"/>
</dbReference>
<reference evidence="17" key="1">
    <citation type="submission" date="2023-01" db="EMBL/GenBank/DDBJ databases">
        <title>The chitinases involved in constricting ring structure development in the nematode-trapping fungus Drechslerella dactyloides.</title>
        <authorList>
            <person name="Wang R."/>
            <person name="Zhang L."/>
            <person name="Tang P."/>
            <person name="Li S."/>
            <person name="Liang L."/>
        </authorList>
    </citation>
    <scope>NUCLEOTIDE SEQUENCE</scope>
    <source>
        <strain evidence="17">YMF1.00031</strain>
    </source>
</reference>
<evidence type="ECO:0000259" key="16">
    <source>
        <dbReference type="Pfam" id="PF20255"/>
    </source>
</evidence>